<dbReference type="EMBL" id="JBCNJP010000025">
    <property type="protein sequence ID" value="KAK9053565.1"/>
    <property type="molecule type" value="Genomic_DNA"/>
</dbReference>
<dbReference type="InterPro" id="IPR046960">
    <property type="entry name" value="PPR_At4g14850-like_plant"/>
</dbReference>
<name>A0AAP0GN55_9ASTR</name>
<organism evidence="4 5">
    <name type="scientific">Deinandra increscens subsp. villosa</name>
    <dbReference type="NCBI Taxonomy" id="3103831"/>
    <lineage>
        <taxon>Eukaryota</taxon>
        <taxon>Viridiplantae</taxon>
        <taxon>Streptophyta</taxon>
        <taxon>Embryophyta</taxon>
        <taxon>Tracheophyta</taxon>
        <taxon>Spermatophyta</taxon>
        <taxon>Magnoliopsida</taxon>
        <taxon>eudicotyledons</taxon>
        <taxon>Gunneridae</taxon>
        <taxon>Pentapetalae</taxon>
        <taxon>asterids</taxon>
        <taxon>campanulids</taxon>
        <taxon>Asterales</taxon>
        <taxon>Asteraceae</taxon>
        <taxon>Asteroideae</taxon>
        <taxon>Heliantheae alliance</taxon>
        <taxon>Madieae</taxon>
        <taxon>Madiinae</taxon>
        <taxon>Deinandra</taxon>
    </lineage>
</organism>
<reference evidence="4 5" key="1">
    <citation type="submission" date="2024-04" db="EMBL/GenBank/DDBJ databases">
        <title>The reference genome of an endangered Asteraceae, Deinandra increscens subsp. villosa, native to the Central Coast of California.</title>
        <authorList>
            <person name="Guilliams M."/>
            <person name="Hasenstab-Lehman K."/>
            <person name="Meyer R."/>
            <person name="Mcevoy S."/>
        </authorList>
    </citation>
    <scope>NUCLEOTIDE SEQUENCE [LARGE SCALE GENOMIC DNA]</scope>
    <source>
        <tissue evidence="4">Leaf</tissue>
    </source>
</reference>
<keyword evidence="3" id="KW-0812">Transmembrane</keyword>
<sequence length="846" mass="95030">MADGTNLILDLQSVPNSPSISLSLPEMEMRLEEIYTELLFQFPIRCSTTLGDVDCPGIDRLLLCSQLLDFGLCLPRFSGHNPARWLYHAELYFLYHAIYDEKRFSYIYELFDDEAFVWFNSWHRSSDLVTWTTFIDAMLTRFHINALDSHETDFVTAASENEAEHLQSRAVESSVHPNPLIPLIEGSDASIPGDIMGAIDDESNLECMDAPVRELALKFSNTIGDSIASTMAFSIVILGADSILPHVRPSFAMTGLDITVAYDLSIGSKFWVAWFKNTFSFDPGPAMLTENATNRLMHIAQYMFDEMRSRVHVIKPVHPFVFAGNKDFASAKHISNNSDMQIASTIGRFATFLIATGSYFGVNWFGRSFGFDPGPIIVHVSSTEANSLTPCYNHSTPYILDVSYVNTNSQMYVDGYPAFECYCCDPQLLPLKGFSKSRFSDIPGIWLVGSSIPQHRHFSHKFWGRLSTGIWTLQLYLNENGFELHLSDATALIAMYVKIGNIEEAFQLEGVVRFVPICIHLVAMFNHGLGDYTVLIRSIFPGLTTAAAYITILVINDYKHVGAVNNVTKAMKLLGYAVTALIMFKDHSIFEGNFSFIHLAHHALLVMDSYDPSLVNMMEGRGHQTHNQLLQCEVAFSVFVCSAVIIMSIKRTTLSSSRKVFDRFHYLNMGSWSTMLSAYSQHGFLETSLILFFDMHYVDIGPYKLTNLVLLHAIAGIFSLGDEYVWHKWKTKFAYTAMKFSLVIMVSCLNISQVLISTGFICLVHVLVCLSLVSKIGLGCQGAEHHVVNWTTMIDVSLKLKVVLSTCILLEFAQTGYENNALALFVQMEGVESTMKHYGFVWNLIL</sequence>
<comment type="caution">
    <text evidence="4">The sequence shown here is derived from an EMBL/GenBank/DDBJ whole genome shotgun (WGS) entry which is preliminary data.</text>
</comment>
<keyword evidence="1" id="KW-0677">Repeat</keyword>
<protein>
    <submittedName>
        <fullName evidence="4">Uncharacterized protein</fullName>
    </submittedName>
</protein>
<dbReference type="PANTHER" id="PTHR47926">
    <property type="entry name" value="PENTATRICOPEPTIDE REPEAT-CONTAINING PROTEIN"/>
    <property type="match status" value="1"/>
</dbReference>
<dbReference type="InterPro" id="IPR011990">
    <property type="entry name" value="TPR-like_helical_dom_sf"/>
</dbReference>
<dbReference type="Pfam" id="PF01535">
    <property type="entry name" value="PPR"/>
    <property type="match status" value="2"/>
</dbReference>
<dbReference type="GO" id="GO:0003723">
    <property type="term" value="F:RNA binding"/>
    <property type="evidence" value="ECO:0007669"/>
    <property type="project" value="InterPro"/>
</dbReference>
<evidence type="ECO:0000313" key="5">
    <source>
        <dbReference type="Proteomes" id="UP001408789"/>
    </source>
</evidence>
<dbReference type="InterPro" id="IPR002885">
    <property type="entry name" value="PPR_rpt"/>
</dbReference>
<dbReference type="Gene3D" id="1.25.40.10">
    <property type="entry name" value="Tetratricopeptide repeat domain"/>
    <property type="match status" value="1"/>
</dbReference>
<proteinExistence type="predicted"/>
<feature type="transmembrane region" description="Helical" evidence="3">
    <location>
        <begin position="705"/>
        <end position="721"/>
    </location>
</feature>
<dbReference type="PROSITE" id="PS51375">
    <property type="entry name" value="PPR"/>
    <property type="match status" value="1"/>
</dbReference>
<feature type="transmembrane region" description="Helical" evidence="3">
    <location>
        <begin position="634"/>
        <end position="654"/>
    </location>
</feature>
<accession>A0AAP0GN55</accession>
<feature type="repeat" description="PPR" evidence="2">
    <location>
        <begin position="668"/>
        <end position="702"/>
    </location>
</feature>
<gene>
    <name evidence="4" type="ORF">SSX86_024639</name>
</gene>
<evidence type="ECO:0000313" key="4">
    <source>
        <dbReference type="EMBL" id="KAK9053565.1"/>
    </source>
</evidence>
<dbReference type="GO" id="GO:0009451">
    <property type="term" value="P:RNA modification"/>
    <property type="evidence" value="ECO:0007669"/>
    <property type="project" value="InterPro"/>
</dbReference>
<evidence type="ECO:0000256" key="1">
    <source>
        <dbReference type="ARBA" id="ARBA00022737"/>
    </source>
</evidence>
<dbReference type="AlphaFoldDB" id="A0AAP0GN55"/>
<dbReference type="Proteomes" id="UP001408789">
    <property type="component" value="Unassembled WGS sequence"/>
</dbReference>
<feature type="transmembrane region" description="Helical" evidence="3">
    <location>
        <begin position="742"/>
        <end position="768"/>
    </location>
</feature>
<keyword evidence="5" id="KW-1185">Reference proteome</keyword>
<evidence type="ECO:0000256" key="3">
    <source>
        <dbReference type="SAM" id="Phobius"/>
    </source>
</evidence>
<keyword evidence="3" id="KW-1133">Transmembrane helix</keyword>
<keyword evidence="3" id="KW-0472">Membrane</keyword>
<evidence type="ECO:0000256" key="2">
    <source>
        <dbReference type="PROSITE-ProRule" id="PRU00708"/>
    </source>
</evidence>